<protein>
    <recommendedName>
        <fullName evidence="7">HTH tetR-type domain-containing protein</fullName>
    </recommendedName>
</protein>
<dbReference type="AlphaFoldDB" id="A0A918ZMG1"/>
<dbReference type="InterPro" id="IPR036271">
    <property type="entry name" value="Tet_transcr_reg_TetR-rel_C_sf"/>
</dbReference>
<dbReference type="SUPFAM" id="SSF48498">
    <property type="entry name" value="Tetracyclin repressor-like, C-terminal domain"/>
    <property type="match status" value="1"/>
</dbReference>
<keyword evidence="1" id="KW-0678">Repressor</keyword>
<evidence type="ECO:0000313" key="8">
    <source>
        <dbReference type="EMBL" id="GHE60910.1"/>
    </source>
</evidence>
<keyword evidence="9" id="KW-1185">Reference proteome</keyword>
<evidence type="ECO:0000256" key="3">
    <source>
        <dbReference type="ARBA" id="ARBA00023125"/>
    </source>
</evidence>
<dbReference type="GO" id="GO:0000976">
    <property type="term" value="F:transcription cis-regulatory region binding"/>
    <property type="evidence" value="ECO:0007669"/>
    <property type="project" value="TreeGrafter"/>
</dbReference>
<evidence type="ECO:0000256" key="6">
    <source>
        <dbReference type="SAM" id="MobiDB-lite"/>
    </source>
</evidence>
<dbReference type="InterPro" id="IPR009057">
    <property type="entry name" value="Homeodomain-like_sf"/>
</dbReference>
<name>A0A918ZMG1_9ACTN</name>
<evidence type="ECO:0000256" key="2">
    <source>
        <dbReference type="ARBA" id="ARBA00023015"/>
    </source>
</evidence>
<feature type="region of interest" description="Disordered" evidence="6">
    <location>
        <begin position="15"/>
        <end position="37"/>
    </location>
</feature>
<dbReference type="RefSeq" id="WP_229914393.1">
    <property type="nucleotide sequence ID" value="NZ_BNAT01000051.1"/>
</dbReference>
<dbReference type="Pfam" id="PF00440">
    <property type="entry name" value="TetR_N"/>
    <property type="match status" value="1"/>
</dbReference>
<dbReference type="PANTHER" id="PTHR30055">
    <property type="entry name" value="HTH-TYPE TRANSCRIPTIONAL REGULATOR RUTR"/>
    <property type="match status" value="1"/>
</dbReference>
<evidence type="ECO:0000256" key="5">
    <source>
        <dbReference type="PROSITE-ProRule" id="PRU00335"/>
    </source>
</evidence>
<reference evidence="8" key="1">
    <citation type="journal article" date="2014" name="Int. J. Syst. Evol. Microbiol.">
        <title>Complete genome sequence of Corynebacterium casei LMG S-19264T (=DSM 44701T), isolated from a smear-ripened cheese.</title>
        <authorList>
            <consortium name="US DOE Joint Genome Institute (JGI-PGF)"/>
            <person name="Walter F."/>
            <person name="Albersmeier A."/>
            <person name="Kalinowski J."/>
            <person name="Ruckert C."/>
        </authorList>
    </citation>
    <scope>NUCLEOTIDE SEQUENCE</scope>
    <source>
        <strain evidence="8">CGMCC 4.7403</strain>
    </source>
</reference>
<comment type="caution">
    <text evidence="8">The sequence shown here is derived from an EMBL/GenBank/DDBJ whole genome shotgun (WGS) entry which is preliminary data.</text>
</comment>
<dbReference type="PROSITE" id="PS50977">
    <property type="entry name" value="HTH_TETR_2"/>
    <property type="match status" value="1"/>
</dbReference>
<keyword evidence="2" id="KW-0805">Transcription regulation</keyword>
<organism evidence="8 9">
    <name type="scientific">Streptomyces capitiformicae</name>
    <dbReference type="NCBI Taxonomy" id="2014920"/>
    <lineage>
        <taxon>Bacteria</taxon>
        <taxon>Bacillati</taxon>
        <taxon>Actinomycetota</taxon>
        <taxon>Actinomycetes</taxon>
        <taxon>Kitasatosporales</taxon>
        <taxon>Streptomycetaceae</taxon>
        <taxon>Streptomyces</taxon>
    </lineage>
</organism>
<accession>A0A918ZMG1</accession>
<dbReference type="InterPro" id="IPR039538">
    <property type="entry name" value="BetI_C"/>
</dbReference>
<evidence type="ECO:0000256" key="4">
    <source>
        <dbReference type="ARBA" id="ARBA00023163"/>
    </source>
</evidence>
<sequence length="286" mass="31647">MPTCARGVRCTIPDKADQARNRSKQGPRGGGPPAFDPVDYRERHAVECGMNRLERHRAVATRYEELAVRFEATVLIAAMNLKIILRYYFFMTQHADADTRRGQVASALMSVVAERGLVRTTLADVARTAGVSVGLVQRYFPSKDELLRFGIEYVYRRAEERIAAIPVEPPVREFVVRLMETFLPLTVERRAELRVWLSFVQASLTDADMAAIHRDATVRLLRGVEEALSGAQRAGELAAGVDTEAEAAALVAFVDGLCLHHAATGDGFDASRIIAALDAYVDRLFD</sequence>
<evidence type="ECO:0000256" key="1">
    <source>
        <dbReference type="ARBA" id="ARBA00022491"/>
    </source>
</evidence>
<dbReference type="Gene3D" id="1.10.357.10">
    <property type="entry name" value="Tetracycline Repressor, domain 2"/>
    <property type="match status" value="1"/>
</dbReference>
<dbReference type="PANTHER" id="PTHR30055:SF234">
    <property type="entry name" value="HTH-TYPE TRANSCRIPTIONAL REGULATOR BETI"/>
    <property type="match status" value="1"/>
</dbReference>
<dbReference type="EMBL" id="BNAT01000051">
    <property type="protein sequence ID" value="GHE60910.1"/>
    <property type="molecule type" value="Genomic_DNA"/>
</dbReference>
<dbReference type="GO" id="GO:0003700">
    <property type="term" value="F:DNA-binding transcription factor activity"/>
    <property type="evidence" value="ECO:0007669"/>
    <property type="project" value="TreeGrafter"/>
</dbReference>
<evidence type="ECO:0000313" key="9">
    <source>
        <dbReference type="Proteomes" id="UP000603227"/>
    </source>
</evidence>
<dbReference type="InterPro" id="IPR001647">
    <property type="entry name" value="HTH_TetR"/>
</dbReference>
<gene>
    <name evidence="8" type="ORF">GCM10017771_84150</name>
</gene>
<reference evidence="8" key="2">
    <citation type="submission" date="2020-09" db="EMBL/GenBank/DDBJ databases">
        <authorList>
            <person name="Sun Q."/>
            <person name="Zhou Y."/>
        </authorList>
    </citation>
    <scope>NUCLEOTIDE SEQUENCE</scope>
    <source>
        <strain evidence="8">CGMCC 4.7403</strain>
    </source>
</reference>
<proteinExistence type="predicted"/>
<keyword evidence="4" id="KW-0804">Transcription</keyword>
<keyword evidence="3 5" id="KW-0238">DNA-binding</keyword>
<dbReference type="Pfam" id="PF13977">
    <property type="entry name" value="TetR_C_6"/>
    <property type="match status" value="1"/>
</dbReference>
<feature type="DNA-binding region" description="H-T-H motif" evidence="5">
    <location>
        <begin position="121"/>
        <end position="140"/>
    </location>
</feature>
<dbReference type="PRINTS" id="PR00455">
    <property type="entry name" value="HTHTETR"/>
</dbReference>
<feature type="domain" description="HTH tetR-type" evidence="7">
    <location>
        <begin position="98"/>
        <end position="158"/>
    </location>
</feature>
<evidence type="ECO:0000259" key="7">
    <source>
        <dbReference type="PROSITE" id="PS50977"/>
    </source>
</evidence>
<dbReference type="InterPro" id="IPR050109">
    <property type="entry name" value="HTH-type_TetR-like_transc_reg"/>
</dbReference>
<dbReference type="SUPFAM" id="SSF46689">
    <property type="entry name" value="Homeodomain-like"/>
    <property type="match status" value="1"/>
</dbReference>
<dbReference type="Proteomes" id="UP000603227">
    <property type="component" value="Unassembled WGS sequence"/>
</dbReference>